<keyword evidence="4" id="KW-0472">Membrane</keyword>
<dbReference type="Gene3D" id="1.10.10.60">
    <property type="entry name" value="Homeodomain-like"/>
    <property type="match status" value="2"/>
</dbReference>
<evidence type="ECO:0000256" key="1">
    <source>
        <dbReference type="ARBA" id="ARBA00023015"/>
    </source>
</evidence>
<proteinExistence type="predicted"/>
<keyword evidence="1" id="KW-0805">Transcription regulation</keyword>
<evidence type="ECO:0000256" key="4">
    <source>
        <dbReference type="SAM" id="Phobius"/>
    </source>
</evidence>
<name>A0A3A3GIB7_PANTH</name>
<evidence type="ECO:0000256" key="3">
    <source>
        <dbReference type="ARBA" id="ARBA00023163"/>
    </source>
</evidence>
<evidence type="ECO:0000256" key="2">
    <source>
        <dbReference type="ARBA" id="ARBA00023125"/>
    </source>
</evidence>
<dbReference type="InterPro" id="IPR018060">
    <property type="entry name" value="HTH_AraC"/>
</dbReference>
<dbReference type="EMBL" id="QYZD01000008">
    <property type="protein sequence ID" value="RJG23984.1"/>
    <property type="molecule type" value="Genomic_DNA"/>
</dbReference>
<dbReference type="PROSITE" id="PS00041">
    <property type="entry name" value="HTH_ARAC_FAMILY_1"/>
    <property type="match status" value="1"/>
</dbReference>
<sequence length="805" mass="91970">MNSPLPKPNHYVSEFIKERMVSFWTRKWMGRLWFRFLLPYLLFLLLTLIVGWIAYQETIDVLEREVLERNDKALHQAQTLLETRIAEVESIVQQVAEHPKVRGFQVVQKPFAGTNTYKVMSTQKALDDYSISNRFLKDYFVVFRNSSLVISPHRVEALDEFYEDVLRYRDWDMTEWREQTLETYHSKDFIGLHTVKYGTTEEGMITYIRSLGYPGYYQGAVVALIPHAEVAKLLSGINVQAGGWVRVLDKNGQLIGQAGDEAGSGQRGGKSELAAILERLNTHYRTELNGRDMLVSKMISPKTGWTYIAAQPADEVLESVHAMKRTTFTLVGLSLVVIVLLALWLSRRNSRPLEGLYSYVHTNAKPGMGQRSRKSDIFAYLRDAFTELLETMKTLDQKLGERQEYARMAVFDRWLRGGYATDQQLESSLSHAGLQRSATMYAVAVLHLGWHGDDWSAPVLDEMVLKMLVVKEEASGLERIPFDLHEAGQDQVALLFYGTEAAAEVDAAARFAALIAQTLMELNERLKSAHILPMYTIGGIVSDRMDVPRSLEQAQQLYGMSDGSQDLIWWNEEEHADAGMYRFNAEMENRLTHAVRGGDEEEVARLCKTVWQDNWEKQPLTCPMERWLLMDMYAAAMKLAQSLDLPLQTDSATFQQKALKKGSELHKLFPLVRSEFVQLSRTVHERKRSRNATLLGDMMACIREGYVDSSLSLTVISDRLQVSEAYVSAFFKEQTGRNFSDYVEELRLEHAKQLMLEGDALTSIAERVGYNSLNSFSRAFKRAHGISATEYRKWLNEQKRNNDSS</sequence>
<dbReference type="PANTHER" id="PTHR43280:SF28">
    <property type="entry name" value="HTH-TYPE TRANSCRIPTIONAL ACTIVATOR RHAS"/>
    <property type="match status" value="1"/>
</dbReference>
<accession>A0A3A3GIB7</accession>
<dbReference type="GO" id="GO:0003700">
    <property type="term" value="F:DNA-binding transcription factor activity"/>
    <property type="evidence" value="ECO:0007669"/>
    <property type="project" value="InterPro"/>
</dbReference>
<organism evidence="6 7">
    <name type="scientific">Paenibacillus thiaminolyticus</name>
    <name type="common">Bacillus thiaminolyticus</name>
    <dbReference type="NCBI Taxonomy" id="49283"/>
    <lineage>
        <taxon>Bacteria</taxon>
        <taxon>Bacillati</taxon>
        <taxon>Bacillota</taxon>
        <taxon>Bacilli</taxon>
        <taxon>Bacillales</taxon>
        <taxon>Paenibacillaceae</taxon>
        <taxon>Paenibacillus</taxon>
    </lineage>
</organism>
<comment type="caution">
    <text evidence="6">The sequence shown here is derived from an EMBL/GenBank/DDBJ whole genome shotgun (WGS) entry which is preliminary data.</text>
</comment>
<dbReference type="PANTHER" id="PTHR43280">
    <property type="entry name" value="ARAC-FAMILY TRANSCRIPTIONAL REGULATOR"/>
    <property type="match status" value="1"/>
</dbReference>
<dbReference type="Pfam" id="PF12833">
    <property type="entry name" value="HTH_18"/>
    <property type="match status" value="1"/>
</dbReference>
<evidence type="ECO:0000313" key="6">
    <source>
        <dbReference type="EMBL" id="RJG23984.1"/>
    </source>
</evidence>
<feature type="transmembrane region" description="Helical" evidence="4">
    <location>
        <begin position="327"/>
        <end position="345"/>
    </location>
</feature>
<feature type="domain" description="HTH araC/xylS-type" evidence="5">
    <location>
        <begin position="696"/>
        <end position="794"/>
    </location>
</feature>
<dbReference type="SUPFAM" id="SSF46689">
    <property type="entry name" value="Homeodomain-like"/>
    <property type="match status" value="1"/>
</dbReference>
<dbReference type="InterPro" id="IPR009057">
    <property type="entry name" value="Homeodomain-like_sf"/>
</dbReference>
<dbReference type="SMART" id="SM00342">
    <property type="entry name" value="HTH_ARAC"/>
    <property type="match status" value="1"/>
</dbReference>
<dbReference type="PROSITE" id="PS01124">
    <property type="entry name" value="HTH_ARAC_FAMILY_2"/>
    <property type="match status" value="1"/>
</dbReference>
<dbReference type="InterPro" id="IPR018062">
    <property type="entry name" value="HTH_AraC-typ_CS"/>
</dbReference>
<dbReference type="Gene3D" id="3.30.450.20">
    <property type="entry name" value="PAS domain"/>
    <property type="match status" value="1"/>
</dbReference>
<dbReference type="AlphaFoldDB" id="A0A3A3GIB7"/>
<keyword evidence="2" id="KW-0238">DNA-binding</keyword>
<keyword evidence="3" id="KW-0804">Transcription</keyword>
<evidence type="ECO:0000259" key="5">
    <source>
        <dbReference type="PROSITE" id="PS01124"/>
    </source>
</evidence>
<reference evidence="6 7" key="1">
    <citation type="submission" date="2018-09" db="EMBL/GenBank/DDBJ databases">
        <title>Paenibacillus SK2017-BO5.</title>
        <authorList>
            <person name="Piskunova J.V."/>
            <person name="Dubiley S.A."/>
            <person name="Severinov K.V."/>
        </authorList>
    </citation>
    <scope>NUCLEOTIDE SEQUENCE [LARGE SCALE GENOMIC DNA]</scope>
    <source>
        <strain evidence="6 7">BO5</strain>
    </source>
</reference>
<gene>
    <name evidence="6" type="ORF">DQX05_11105</name>
</gene>
<dbReference type="RefSeq" id="WP_119793538.1">
    <property type="nucleotide sequence ID" value="NZ_QYZD01000008.1"/>
</dbReference>
<protein>
    <submittedName>
        <fullName evidence="6">AraC family transcriptional regulator</fullName>
    </submittedName>
</protein>
<evidence type="ECO:0000313" key="7">
    <source>
        <dbReference type="Proteomes" id="UP000266177"/>
    </source>
</evidence>
<dbReference type="Proteomes" id="UP000266177">
    <property type="component" value="Unassembled WGS sequence"/>
</dbReference>
<keyword evidence="4" id="KW-0812">Transmembrane</keyword>
<keyword evidence="4" id="KW-1133">Transmembrane helix</keyword>
<dbReference type="OrthoDB" id="368621at2"/>
<dbReference type="GO" id="GO:0043565">
    <property type="term" value="F:sequence-specific DNA binding"/>
    <property type="evidence" value="ECO:0007669"/>
    <property type="project" value="InterPro"/>
</dbReference>
<feature type="transmembrane region" description="Helical" evidence="4">
    <location>
        <begin position="32"/>
        <end position="55"/>
    </location>
</feature>